<organism evidence="1 2">
    <name type="scientific">Pseudoalteromonas denitrificans DSM 6059</name>
    <dbReference type="NCBI Taxonomy" id="1123010"/>
    <lineage>
        <taxon>Bacteria</taxon>
        <taxon>Pseudomonadati</taxon>
        <taxon>Pseudomonadota</taxon>
        <taxon>Gammaproteobacteria</taxon>
        <taxon>Alteromonadales</taxon>
        <taxon>Pseudoalteromonadaceae</taxon>
        <taxon>Pseudoalteromonas</taxon>
    </lineage>
</organism>
<gene>
    <name evidence="1" type="ORF">SAMN02745724_01475</name>
</gene>
<dbReference type="AlphaFoldDB" id="A0A1I1IQH5"/>
<keyword evidence="1" id="KW-0449">Lipoprotein</keyword>
<evidence type="ECO:0000313" key="2">
    <source>
        <dbReference type="Proteomes" id="UP000198862"/>
    </source>
</evidence>
<dbReference type="Proteomes" id="UP000198862">
    <property type="component" value="Unassembled WGS sequence"/>
</dbReference>
<sequence length="183" mass="20495">MKKIALFFCTLVLTACQTVPEKIIISPNYTDPAKLKLAQNIALSVKDVRETPTALRILNDKKVTEVSSNDLAQSLNFALSNALEKGDVSINVSSKNKMSLHIHQLEVIVEQQTLKYRSEGIIELEIRLSKGNRNFNKYYNGSQTNEGPLIFDKAKVEGQLNSLLEQMISRIVNDAELQTFLQG</sequence>
<dbReference type="InterPro" id="IPR005619">
    <property type="entry name" value="Uncharacterised_YajG"/>
</dbReference>
<dbReference type="Pfam" id="PF03923">
    <property type="entry name" value="Lipoprotein_16"/>
    <property type="match status" value="1"/>
</dbReference>
<dbReference type="OrthoDB" id="6311972at2"/>
<dbReference type="RefSeq" id="WP_091982345.1">
    <property type="nucleotide sequence ID" value="NZ_FOLO01000008.1"/>
</dbReference>
<keyword evidence="2" id="KW-1185">Reference proteome</keyword>
<reference evidence="1 2" key="1">
    <citation type="submission" date="2016-10" db="EMBL/GenBank/DDBJ databases">
        <authorList>
            <person name="de Groot N.N."/>
        </authorList>
    </citation>
    <scope>NUCLEOTIDE SEQUENCE [LARGE SCALE GENOMIC DNA]</scope>
    <source>
        <strain evidence="1 2">DSM 6059</strain>
    </source>
</reference>
<dbReference type="EMBL" id="FOLO01000008">
    <property type="protein sequence ID" value="SFC35500.1"/>
    <property type="molecule type" value="Genomic_DNA"/>
</dbReference>
<name>A0A1I1IQH5_9GAMM</name>
<evidence type="ECO:0000313" key="1">
    <source>
        <dbReference type="EMBL" id="SFC35500.1"/>
    </source>
</evidence>
<accession>A0A1I1IQH5</accession>
<dbReference type="STRING" id="1123010.SAMN02745724_01475"/>
<proteinExistence type="predicted"/>
<protein>
    <submittedName>
        <fullName evidence="1">Uncharacterized lipoprotein</fullName>
    </submittedName>
</protein>
<dbReference type="PROSITE" id="PS51257">
    <property type="entry name" value="PROKAR_LIPOPROTEIN"/>
    <property type="match status" value="1"/>
</dbReference>